<evidence type="ECO:0000313" key="2">
    <source>
        <dbReference type="EMBL" id="ORD94337.1"/>
    </source>
</evidence>
<keyword evidence="1" id="KW-0812">Transmembrane</keyword>
<dbReference type="EMBL" id="LWDP01000024">
    <property type="protein sequence ID" value="ORD94337.1"/>
    <property type="molecule type" value="Genomic_DNA"/>
</dbReference>
<dbReference type="Proteomes" id="UP000192639">
    <property type="component" value="Unassembled WGS sequence"/>
</dbReference>
<keyword evidence="1" id="KW-1133">Transmembrane helix</keyword>
<sequence>MIYGVGFLPVFKVIHRMINQNETAEEVIGTTTAVPDPSYSTLNGNVPWIIGICSALSLVMIFGLIRCLIRGRRSRRIDIGLSEMNTAANMK</sequence>
<dbReference type="AlphaFoldDB" id="A0A1Y1S7C0"/>
<reference evidence="2 3" key="1">
    <citation type="journal article" date="2017" name="Environ. Microbiol.">
        <title>Decay of the glycolytic pathway and adaptation to intranuclear parasitism within Enterocytozoonidae microsporidia.</title>
        <authorList>
            <person name="Wiredu Boakye D."/>
            <person name="Jaroenlak P."/>
            <person name="Prachumwat A."/>
            <person name="Williams T.A."/>
            <person name="Bateman K.S."/>
            <person name="Itsathitphaisarn O."/>
            <person name="Sritunyalucksana K."/>
            <person name="Paszkiewicz K.H."/>
            <person name="Moore K.A."/>
            <person name="Stentiford G.D."/>
            <person name="Williams B.A."/>
        </authorList>
    </citation>
    <scope>NUCLEOTIDE SEQUENCE [LARGE SCALE GENOMIC DNA]</scope>
    <source>
        <strain evidence="2 3">GB1</strain>
    </source>
</reference>
<name>A0A1Y1S7C0_9MICR</name>
<evidence type="ECO:0000313" key="3">
    <source>
        <dbReference type="Proteomes" id="UP000192639"/>
    </source>
</evidence>
<keyword evidence="1" id="KW-0472">Membrane</keyword>
<comment type="caution">
    <text evidence="2">The sequence shown here is derived from an EMBL/GenBank/DDBJ whole genome shotgun (WGS) entry which is preliminary data.</text>
</comment>
<evidence type="ECO:0000256" key="1">
    <source>
        <dbReference type="SAM" id="Phobius"/>
    </source>
</evidence>
<feature type="transmembrane region" description="Helical" evidence="1">
    <location>
        <begin position="48"/>
        <end position="69"/>
    </location>
</feature>
<dbReference type="VEuPathDB" id="MicrosporidiaDB:ECANGB1_862"/>
<keyword evidence="3" id="KW-1185">Reference proteome</keyword>
<gene>
    <name evidence="2" type="ORF">ECANGB1_862</name>
</gene>
<protein>
    <submittedName>
        <fullName evidence="2">Uncharacterized protein</fullName>
    </submittedName>
</protein>
<organism evidence="2 3">
    <name type="scientific">Enterospora canceri</name>
    <dbReference type="NCBI Taxonomy" id="1081671"/>
    <lineage>
        <taxon>Eukaryota</taxon>
        <taxon>Fungi</taxon>
        <taxon>Fungi incertae sedis</taxon>
        <taxon>Microsporidia</taxon>
        <taxon>Enterocytozoonidae</taxon>
        <taxon>Enterospora</taxon>
    </lineage>
</organism>
<accession>A0A1Y1S7C0</accession>
<proteinExistence type="predicted"/>